<keyword evidence="7" id="KW-0458">Lysosome</keyword>
<feature type="region of interest" description="Disordered" evidence="8">
    <location>
        <begin position="682"/>
        <end position="744"/>
    </location>
</feature>
<dbReference type="Gene3D" id="3.60.60.10">
    <property type="entry name" value="Penicillin V Acylase, Chain A"/>
    <property type="match status" value="1"/>
</dbReference>
<keyword evidence="11" id="KW-1185">Reference proteome</keyword>
<dbReference type="Pfam" id="PF15508">
    <property type="entry name" value="NAAA-beta"/>
    <property type="match status" value="1"/>
</dbReference>
<evidence type="ECO:0000256" key="7">
    <source>
        <dbReference type="ARBA" id="ARBA00023228"/>
    </source>
</evidence>
<dbReference type="EC" id="3.5.1.23" evidence="3"/>
<dbReference type="Gene3D" id="3.30.40.10">
    <property type="entry name" value="Zinc/RING finger domain, C3HC4 (zinc finger)"/>
    <property type="match status" value="1"/>
</dbReference>
<dbReference type="InterPro" id="IPR002853">
    <property type="entry name" value="TFIIE_asu"/>
</dbReference>
<keyword evidence="5" id="KW-0805">Transcription regulation</keyword>
<keyword evidence="6" id="KW-0804">Transcription</keyword>
<dbReference type="Pfam" id="PF02002">
    <property type="entry name" value="TFIIE_alpha"/>
    <property type="match status" value="1"/>
</dbReference>
<comment type="subcellular location">
    <subcellularLocation>
        <location evidence="1">Lysosome</location>
    </subcellularLocation>
</comment>
<evidence type="ECO:0000256" key="8">
    <source>
        <dbReference type="SAM" id="MobiDB-lite"/>
    </source>
</evidence>
<comment type="caution">
    <text evidence="10">The sequence shown here is derived from an EMBL/GenBank/DDBJ whole genome shotgun (WGS) entry which is preliminary data.</text>
</comment>
<evidence type="ECO:0000256" key="2">
    <source>
        <dbReference type="ARBA" id="ARBA00008947"/>
    </source>
</evidence>
<name>A0ABS2XK92_POLSP</name>
<dbReference type="InterPro" id="IPR029130">
    <property type="entry name" value="Acid_ceramidase_N"/>
</dbReference>
<feature type="domain" description="HTH TFE/IIEalpha-type" evidence="9">
    <location>
        <begin position="376"/>
        <end position="466"/>
    </location>
</feature>
<dbReference type="Gene3D" id="6.10.140.1250">
    <property type="match status" value="1"/>
</dbReference>
<evidence type="ECO:0000256" key="5">
    <source>
        <dbReference type="ARBA" id="ARBA00023015"/>
    </source>
</evidence>
<keyword evidence="4" id="KW-0378">Hydrolase</keyword>
<dbReference type="CDD" id="cd01903">
    <property type="entry name" value="Ntn_AC_NAAA"/>
    <property type="match status" value="1"/>
</dbReference>
<reference evidence="10" key="1">
    <citation type="journal article" date="2021" name="Cell">
        <title>Tracing the genetic footprints of vertebrate landing in non-teleost ray-finned fishes.</title>
        <authorList>
            <person name="Bi X."/>
            <person name="Wang K."/>
            <person name="Yang L."/>
            <person name="Pan H."/>
            <person name="Jiang H."/>
            <person name="Wei Q."/>
            <person name="Fang M."/>
            <person name="Yu H."/>
            <person name="Zhu C."/>
            <person name="Cai Y."/>
            <person name="He Y."/>
            <person name="Gan X."/>
            <person name="Zeng H."/>
            <person name="Yu D."/>
            <person name="Zhu Y."/>
            <person name="Jiang H."/>
            <person name="Qiu Q."/>
            <person name="Yang H."/>
            <person name="Zhang Y.E."/>
            <person name="Wang W."/>
            <person name="Zhu M."/>
            <person name="He S."/>
            <person name="Zhang G."/>
        </authorList>
    </citation>
    <scope>NUCLEOTIDE SEQUENCE</scope>
    <source>
        <strain evidence="10">Pddl_001</strain>
    </source>
</reference>
<dbReference type="EMBL" id="JAAWVQ010039553">
    <property type="protein sequence ID" value="MBN3274416.1"/>
    <property type="molecule type" value="Genomic_DNA"/>
</dbReference>
<protein>
    <recommendedName>
        <fullName evidence="3">ceramidase</fullName>
        <ecNumber evidence="3">3.5.1.23</ecNumber>
    </recommendedName>
</protein>
<dbReference type="InterPro" id="IPR024550">
    <property type="entry name" value="TFIIEa/SarR/Rpc3_HTH_dom"/>
</dbReference>
<evidence type="ECO:0000256" key="6">
    <source>
        <dbReference type="ARBA" id="ARBA00023163"/>
    </source>
</evidence>
<dbReference type="PANTHER" id="PTHR28583:SF1">
    <property type="entry name" value="ACID CERAMIDASE"/>
    <property type="match status" value="1"/>
</dbReference>
<dbReference type="InterPro" id="IPR013083">
    <property type="entry name" value="Znf_RING/FYVE/PHD"/>
</dbReference>
<dbReference type="Proteomes" id="UP001166093">
    <property type="component" value="Unassembled WGS sequence"/>
</dbReference>
<dbReference type="SUPFAM" id="SSF57783">
    <property type="entry name" value="Zinc beta-ribbon"/>
    <property type="match status" value="1"/>
</dbReference>
<sequence length="788" mass="89241">MLAIILPQTEIFHQYFLSLRFKGNVSWYTINLDLPPYKRWNQLISERKAELNNLIQVIKDLANAFVPSGKLIQLVDKDLPLLLDNLPSPFQEEIQGIADVSGVPLGEVLLFNIFYEVFTVCTSLVAEDTTGKLYHARNLDFGLFLGWDIKNKSWAVTEQLRPLVANVDFQKNNKTVFKATSFAGYVGMLTGIKPGVFTLTMNERFSLHGGYIGLLEWILGRRDGVWMSFLTRSVLENATSYDDAKNQLSKTKMLAPAYFILGGNKSGQGCVITRSRLSSVDIWEIDLKKGRWYVLETNYDRWKDPLFLDDRRTPAMKCMNETTQAKISLETIYDVLSTKPVLNKLTTYTTLMDVSEAHDNGDMGDQKVITEVPAALKRLAKYVVRGFYEIEHSLALDLLIRYPCVKEDDLLALLKFEKKQLRAILTSLKLDKIIKSRMRVDTGEDGKATRHNYYYINYKLLVDVTKYKLDQVRKKIETDERDSTTRASFKCPVCGSLYSDLEVNHLFDPASGEFHCTYCSAEVEEDASALPKRDARTLLARFNEQIEPIYLLLRETEDVVLPCELLEPEPTEIPELVQSVDQMSSGNMKDRSERWSRSTSSFNMYVQNLVVDLQDSNSNTAQSANKSAKECPIWMAQSTVLGASVQPSESNRDDNVAETCDLNANSKEPIDDEVIRTLLIHEKKSSARESTTHSSGAHQKESSGSDTSESDEESKAAKSQLMKPPGTPSKQKDAEEVEDDNDPVVMIGGRPHMYSEVSEHPELVSFMTGEEREAYIQIGKLMFHAMYD</sequence>
<dbReference type="InterPro" id="IPR029132">
    <property type="entry name" value="CBAH/NAAA_C"/>
</dbReference>
<evidence type="ECO:0000256" key="3">
    <source>
        <dbReference type="ARBA" id="ARBA00011891"/>
    </source>
</evidence>
<feature type="non-terminal residue" evidence="10">
    <location>
        <position position="1"/>
    </location>
</feature>
<evidence type="ECO:0000313" key="10">
    <source>
        <dbReference type="EMBL" id="MBN3274416.1"/>
    </source>
</evidence>
<dbReference type="InterPro" id="IPR021600">
    <property type="entry name" value="TFIIE_asu_C"/>
</dbReference>
<evidence type="ECO:0000259" key="9">
    <source>
        <dbReference type="PROSITE" id="PS51344"/>
    </source>
</evidence>
<dbReference type="PROSITE" id="PS51344">
    <property type="entry name" value="HTH_TFE_IIE"/>
    <property type="match status" value="1"/>
</dbReference>
<dbReference type="SMART" id="SM00531">
    <property type="entry name" value="TFIIE"/>
    <property type="match status" value="1"/>
</dbReference>
<feature type="compositionally biased region" description="Basic and acidic residues" evidence="8">
    <location>
        <begin position="682"/>
        <end position="691"/>
    </location>
</feature>
<organism evidence="10 11">
    <name type="scientific">Polyodon spathula</name>
    <name type="common">North American paddlefish</name>
    <name type="synonym">Squalus spathula</name>
    <dbReference type="NCBI Taxonomy" id="7913"/>
    <lineage>
        <taxon>Eukaryota</taxon>
        <taxon>Metazoa</taxon>
        <taxon>Chordata</taxon>
        <taxon>Craniata</taxon>
        <taxon>Vertebrata</taxon>
        <taxon>Euteleostomi</taxon>
        <taxon>Actinopterygii</taxon>
        <taxon>Chondrostei</taxon>
        <taxon>Acipenseriformes</taxon>
        <taxon>Polyodontidae</taxon>
        <taxon>Polyodon</taxon>
    </lineage>
</organism>
<evidence type="ECO:0000256" key="4">
    <source>
        <dbReference type="ARBA" id="ARBA00022801"/>
    </source>
</evidence>
<accession>A0ABS2XK92</accession>
<dbReference type="PANTHER" id="PTHR28583">
    <property type="entry name" value="ACID AMIDASE"/>
    <property type="match status" value="1"/>
</dbReference>
<feature type="non-terminal residue" evidence="10">
    <location>
        <position position="788"/>
    </location>
</feature>
<dbReference type="Pfam" id="PF11521">
    <property type="entry name" value="TFIIE-A_C"/>
    <property type="match status" value="1"/>
</dbReference>
<evidence type="ECO:0000256" key="1">
    <source>
        <dbReference type="ARBA" id="ARBA00004371"/>
    </source>
</evidence>
<proteinExistence type="inferred from homology"/>
<comment type="similarity">
    <text evidence="2">Belongs to the TFIIE alpha subunit family.</text>
</comment>
<dbReference type="InterPro" id="IPR017919">
    <property type="entry name" value="TFIIE/TFIIEa_HTH"/>
</dbReference>
<dbReference type="Pfam" id="PF02275">
    <property type="entry name" value="CBAH"/>
    <property type="match status" value="1"/>
</dbReference>
<gene>
    <name evidence="10" type="primary">Asah1_0</name>
    <name evidence="10" type="ORF">GTO93_0018606</name>
</gene>
<evidence type="ECO:0000313" key="11">
    <source>
        <dbReference type="Proteomes" id="UP001166093"/>
    </source>
</evidence>
<feature type="region of interest" description="Disordered" evidence="8">
    <location>
        <begin position="644"/>
        <end position="664"/>
    </location>
</feature>